<feature type="chain" id="PRO_5012340768" evidence="1">
    <location>
        <begin position="16"/>
        <end position="152"/>
    </location>
</feature>
<name>A0A1L9SH96_9EURO</name>
<feature type="signal peptide" evidence="1">
    <location>
        <begin position="1"/>
        <end position="15"/>
    </location>
</feature>
<organism evidence="2 3">
    <name type="scientific">Penicilliopsis zonata CBS 506.65</name>
    <dbReference type="NCBI Taxonomy" id="1073090"/>
    <lineage>
        <taxon>Eukaryota</taxon>
        <taxon>Fungi</taxon>
        <taxon>Dikarya</taxon>
        <taxon>Ascomycota</taxon>
        <taxon>Pezizomycotina</taxon>
        <taxon>Eurotiomycetes</taxon>
        <taxon>Eurotiomycetidae</taxon>
        <taxon>Eurotiales</taxon>
        <taxon>Aspergillaceae</taxon>
        <taxon>Penicilliopsis</taxon>
    </lineage>
</organism>
<dbReference type="VEuPathDB" id="FungiDB:ASPZODRAFT_166709"/>
<keyword evidence="1" id="KW-0732">Signal</keyword>
<evidence type="ECO:0000256" key="1">
    <source>
        <dbReference type="SAM" id="SignalP"/>
    </source>
</evidence>
<evidence type="ECO:0000313" key="3">
    <source>
        <dbReference type="Proteomes" id="UP000184188"/>
    </source>
</evidence>
<evidence type="ECO:0000313" key="2">
    <source>
        <dbReference type="EMBL" id="OJJ46456.1"/>
    </source>
</evidence>
<dbReference type="EMBL" id="KV878342">
    <property type="protein sequence ID" value="OJJ46456.1"/>
    <property type="molecule type" value="Genomic_DNA"/>
</dbReference>
<dbReference type="Proteomes" id="UP000184188">
    <property type="component" value="Unassembled WGS sequence"/>
</dbReference>
<sequence>MKSFIIASLAVSAMASLPSKFTLTSSTLGNLVTDGVEIYVDDGASGLSILELTTKETDSGTVLTYNVSGVEKELGVYVGENEVAVFVVPGAARSADITVTGYGESDGYFTQGGEQTWAFNTSAEGAKALWWMADLSDPEEDFSIVQLSVETA</sequence>
<proteinExistence type="predicted"/>
<reference evidence="3" key="1">
    <citation type="journal article" date="2017" name="Genome Biol.">
        <title>Comparative genomics reveals high biological diversity and specific adaptations in the industrially and medically important fungal genus Aspergillus.</title>
        <authorList>
            <person name="de Vries R.P."/>
            <person name="Riley R."/>
            <person name="Wiebenga A."/>
            <person name="Aguilar-Osorio G."/>
            <person name="Amillis S."/>
            <person name="Uchima C.A."/>
            <person name="Anderluh G."/>
            <person name="Asadollahi M."/>
            <person name="Askin M."/>
            <person name="Barry K."/>
            <person name="Battaglia E."/>
            <person name="Bayram O."/>
            <person name="Benocci T."/>
            <person name="Braus-Stromeyer S.A."/>
            <person name="Caldana C."/>
            <person name="Canovas D."/>
            <person name="Cerqueira G.C."/>
            <person name="Chen F."/>
            <person name="Chen W."/>
            <person name="Choi C."/>
            <person name="Clum A."/>
            <person name="Dos Santos R.A."/>
            <person name="Damasio A.R."/>
            <person name="Diallinas G."/>
            <person name="Emri T."/>
            <person name="Fekete E."/>
            <person name="Flipphi M."/>
            <person name="Freyberg S."/>
            <person name="Gallo A."/>
            <person name="Gournas C."/>
            <person name="Habgood R."/>
            <person name="Hainaut M."/>
            <person name="Harispe M.L."/>
            <person name="Henrissat B."/>
            <person name="Hilden K.S."/>
            <person name="Hope R."/>
            <person name="Hossain A."/>
            <person name="Karabika E."/>
            <person name="Karaffa L."/>
            <person name="Karanyi Z."/>
            <person name="Krasevec N."/>
            <person name="Kuo A."/>
            <person name="Kusch H."/>
            <person name="LaButti K."/>
            <person name="Lagendijk E.L."/>
            <person name="Lapidus A."/>
            <person name="Levasseur A."/>
            <person name="Lindquist E."/>
            <person name="Lipzen A."/>
            <person name="Logrieco A.F."/>
            <person name="MacCabe A."/>
            <person name="Maekelae M.R."/>
            <person name="Malavazi I."/>
            <person name="Melin P."/>
            <person name="Meyer V."/>
            <person name="Mielnichuk N."/>
            <person name="Miskei M."/>
            <person name="Molnar A.P."/>
            <person name="Mule G."/>
            <person name="Ngan C.Y."/>
            <person name="Orejas M."/>
            <person name="Orosz E."/>
            <person name="Ouedraogo J.P."/>
            <person name="Overkamp K.M."/>
            <person name="Park H.-S."/>
            <person name="Perrone G."/>
            <person name="Piumi F."/>
            <person name="Punt P.J."/>
            <person name="Ram A.F."/>
            <person name="Ramon A."/>
            <person name="Rauscher S."/>
            <person name="Record E."/>
            <person name="Riano-Pachon D.M."/>
            <person name="Robert V."/>
            <person name="Roehrig J."/>
            <person name="Ruller R."/>
            <person name="Salamov A."/>
            <person name="Salih N.S."/>
            <person name="Samson R.A."/>
            <person name="Sandor E."/>
            <person name="Sanguinetti M."/>
            <person name="Schuetze T."/>
            <person name="Sepcic K."/>
            <person name="Shelest E."/>
            <person name="Sherlock G."/>
            <person name="Sophianopoulou V."/>
            <person name="Squina F.M."/>
            <person name="Sun H."/>
            <person name="Susca A."/>
            <person name="Todd R.B."/>
            <person name="Tsang A."/>
            <person name="Unkles S.E."/>
            <person name="van de Wiele N."/>
            <person name="van Rossen-Uffink D."/>
            <person name="Oliveira J.V."/>
            <person name="Vesth T.C."/>
            <person name="Visser J."/>
            <person name="Yu J.-H."/>
            <person name="Zhou M."/>
            <person name="Andersen M.R."/>
            <person name="Archer D.B."/>
            <person name="Baker S.E."/>
            <person name="Benoit I."/>
            <person name="Brakhage A.A."/>
            <person name="Braus G.H."/>
            <person name="Fischer R."/>
            <person name="Frisvad J.C."/>
            <person name="Goldman G.H."/>
            <person name="Houbraken J."/>
            <person name="Oakley B."/>
            <person name="Pocsi I."/>
            <person name="Scazzocchio C."/>
            <person name="Seiboth B."/>
            <person name="vanKuyk P.A."/>
            <person name="Wortman J."/>
            <person name="Dyer P.S."/>
            <person name="Grigoriev I.V."/>
        </authorList>
    </citation>
    <scope>NUCLEOTIDE SEQUENCE [LARGE SCALE GENOMIC DNA]</scope>
    <source>
        <strain evidence="3">CBS 506.65</strain>
    </source>
</reference>
<accession>A0A1L9SH96</accession>
<dbReference type="AlphaFoldDB" id="A0A1L9SH96"/>
<dbReference type="RefSeq" id="XP_022580966.1">
    <property type="nucleotide sequence ID" value="XM_022726773.1"/>
</dbReference>
<protein>
    <submittedName>
        <fullName evidence="2">Uncharacterized protein</fullName>
    </submittedName>
</protein>
<keyword evidence="3" id="KW-1185">Reference proteome</keyword>
<gene>
    <name evidence="2" type="ORF">ASPZODRAFT_166709</name>
</gene>
<dbReference type="GeneID" id="34613237"/>